<comment type="caution">
    <text evidence="3">The sequence shown here is derived from an EMBL/GenBank/DDBJ whole genome shotgun (WGS) entry which is preliminary data.</text>
</comment>
<protein>
    <submittedName>
        <fullName evidence="3">Oxidoreductase</fullName>
    </submittedName>
</protein>
<dbReference type="PANTHER" id="PTHR42760">
    <property type="entry name" value="SHORT-CHAIN DEHYDROGENASES/REDUCTASES FAMILY MEMBER"/>
    <property type="match status" value="1"/>
</dbReference>
<dbReference type="PRINTS" id="PR00080">
    <property type="entry name" value="SDRFAMILY"/>
</dbReference>
<keyword evidence="2" id="KW-0560">Oxidoreductase</keyword>
<evidence type="ECO:0000313" key="3">
    <source>
        <dbReference type="EMBL" id="GEP53865.1"/>
    </source>
</evidence>
<dbReference type="InterPro" id="IPR036291">
    <property type="entry name" value="NAD(P)-bd_dom_sf"/>
</dbReference>
<evidence type="ECO:0000256" key="1">
    <source>
        <dbReference type="ARBA" id="ARBA00006484"/>
    </source>
</evidence>
<dbReference type="GO" id="GO:0016616">
    <property type="term" value="F:oxidoreductase activity, acting on the CH-OH group of donors, NAD or NADP as acceptor"/>
    <property type="evidence" value="ECO:0007669"/>
    <property type="project" value="TreeGrafter"/>
</dbReference>
<reference evidence="3 4" key="1">
    <citation type="submission" date="2019-07" db="EMBL/GenBank/DDBJ databases">
        <title>Whole genome shotgun sequence of Reyranella soli NBRC 108950.</title>
        <authorList>
            <person name="Hosoyama A."/>
            <person name="Uohara A."/>
            <person name="Ohji S."/>
            <person name="Ichikawa N."/>
        </authorList>
    </citation>
    <scope>NUCLEOTIDE SEQUENCE [LARGE SCALE GENOMIC DNA]</scope>
    <source>
        <strain evidence="3 4">NBRC 108950</strain>
    </source>
</reference>
<gene>
    <name evidence="3" type="ORF">RSO01_10310</name>
</gene>
<dbReference type="AlphaFoldDB" id="A0A512N4F1"/>
<comment type="similarity">
    <text evidence="1">Belongs to the short-chain dehydrogenases/reductases (SDR) family.</text>
</comment>
<dbReference type="Pfam" id="PF13561">
    <property type="entry name" value="adh_short_C2"/>
    <property type="match status" value="1"/>
</dbReference>
<dbReference type="RefSeq" id="WP_147146896.1">
    <property type="nucleotide sequence ID" value="NZ_BKAJ01000018.1"/>
</dbReference>
<dbReference type="CDD" id="cd05233">
    <property type="entry name" value="SDR_c"/>
    <property type="match status" value="1"/>
</dbReference>
<dbReference type="PROSITE" id="PS00061">
    <property type="entry name" value="ADH_SHORT"/>
    <property type="match status" value="1"/>
</dbReference>
<evidence type="ECO:0000256" key="2">
    <source>
        <dbReference type="ARBA" id="ARBA00023002"/>
    </source>
</evidence>
<name>A0A512N4F1_9HYPH</name>
<dbReference type="PRINTS" id="PR00081">
    <property type="entry name" value="GDHRDH"/>
</dbReference>
<dbReference type="InterPro" id="IPR002347">
    <property type="entry name" value="SDR_fam"/>
</dbReference>
<evidence type="ECO:0000313" key="4">
    <source>
        <dbReference type="Proteomes" id="UP000321058"/>
    </source>
</evidence>
<dbReference type="FunFam" id="3.40.50.720:FF:000084">
    <property type="entry name" value="Short-chain dehydrogenase reductase"/>
    <property type="match status" value="1"/>
</dbReference>
<dbReference type="PANTHER" id="PTHR42760:SF115">
    <property type="entry name" value="3-OXOACYL-[ACYL-CARRIER-PROTEIN] REDUCTASE FABG"/>
    <property type="match status" value="1"/>
</dbReference>
<dbReference type="Gene3D" id="3.40.50.720">
    <property type="entry name" value="NAD(P)-binding Rossmann-like Domain"/>
    <property type="match status" value="1"/>
</dbReference>
<keyword evidence="4" id="KW-1185">Reference proteome</keyword>
<sequence length="253" mass="26477">MNRLAGKVAVITGAGSGIGRAAARMFVAEGAKVVVAEIDATLGEASAREAGADARFVKTDVTDEDSVKQMVHQAKEAFGHIDVLLNCAGGSLREDSPVTEVDPSVWDKTINLDMKGPFLCCRHVIPVMVEQGKGSVVNFSSVVALRGNHIAHVYVMAKGGLISFTQALAGAYSPKGVRINAICPGVVLTERVRSRFTGGNQIRFGGIDNIAGQYPFAVGQPEDIANVALFLASDESRMVNGAAIPAEGGFSAY</sequence>
<dbReference type="OrthoDB" id="7499742at2"/>
<proteinExistence type="inferred from homology"/>
<dbReference type="SUPFAM" id="SSF51735">
    <property type="entry name" value="NAD(P)-binding Rossmann-fold domains"/>
    <property type="match status" value="1"/>
</dbReference>
<dbReference type="InterPro" id="IPR020904">
    <property type="entry name" value="Sc_DH/Rdtase_CS"/>
</dbReference>
<dbReference type="EMBL" id="BKAJ01000018">
    <property type="protein sequence ID" value="GEP53865.1"/>
    <property type="molecule type" value="Genomic_DNA"/>
</dbReference>
<accession>A0A512N4F1</accession>
<organism evidence="3 4">
    <name type="scientific">Reyranella soli</name>
    <dbReference type="NCBI Taxonomy" id="1230389"/>
    <lineage>
        <taxon>Bacteria</taxon>
        <taxon>Pseudomonadati</taxon>
        <taxon>Pseudomonadota</taxon>
        <taxon>Alphaproteobacteria</taxon>
        <taxon>Hyphomicrobiales</taxon>
        <taxon>Reyranellaceae</taxon>
        <taxon>Reyranella</taxon>
    </lineage>
</organism>
<dbReference type="Proteomes" id="UP000321058">
    <property type="component" value="Unassembled WGS sequence"/>
</dbReference>